<feature type="domain" description="DUF1758" evidence="2">
    <location>
        <begin position="509"/>
        <end position="658"/>
    </location>
</feature>
<evidence type="ECO:0000259" key="2">
    <source>
        <dbReference type="Pfam" id="PF05585"/>
    </source>
</evidence>
<accession>A0A7I4YAB7</accession>
<evidence type="ECO:0000259" key="3">
    <source>
        <dbReference type="Pfam" id="PF17921"/>
    </source>
</evidence>
<evidence type="ECO:0000313" key="5">
    <source>
        <dbReference type="WBParaSite" id="HCON_00072580-00001"/>
    </source>
</evidence>
<dbReference type="Pfam" id="PF05585">
    <property type="entry name" value="DUF1758"/>
    <property type="match status" value="1"/>
</dbReference>
<dbReference type="OrthoDB" id="5875526at2759"/>
<dbReference type="WBParaSite" id="HCON_00072580-00001">
    <property type="protein sequence ID" value="HCON_00072580-00001"/>
    <property type="gene ID" value="HCON_00072580"/>
</dbReference>
<dbReference type="Gene3D" id="3.30.70.270">
    <property type="match status" value="1"/>
</dbReference>
<dbReference type="Pfam" id="PF03564">
    <property type="entry name" value="DUF1759"/>
    <property type="match status" value="1"/>
</dbReference>
<dbReference type="InterPro" id="IPR005312">
    <property type="entry name" value="DUF1759"/>
</dbReference>
<dbReference type="OMA" id="LATCEEH"/>
<feature type="compositionally biased region" description="Polar residues" evidence="1">
    <location>
        <begin position="408"/>
        <end position="421"/>
    </location>
</feature>
<protein>
    <submittedName>
        <fullName evidence="5">Peptidase A2 domain-containing protein</fullName>
    </submittedName>
</protein>
<dbReference type="PANTHER" id="PTHR47331">
    <property type="entry name" value="PHD-TYPE DOMAIN-CONTAINING PROTEIN"/>
    <property type="match status" value="1"/>
</dbReference>
<dbReference type="Proteomes" id="UP000025227">
    <property type="component" value="Unplaced"/>
</dbReference>
<keyword evidence="4" id="KW-1185">Reference proteome</keyword>
<feature type="domain" description="Integrase zinc-binding" evidence="3">
    <location>
        <begin position="1439"/>
        <end position="1487"/>
    </location>
</feature>
<dbReference type="InterPro" id="IPR043502">
    <property type="entry name" value="DNA/RNA_pol_sf"/>
</dbReference>
<dbReference type="Gene3D" id="1.10.340.70">
    <property type="match status" value="1"/>
</dbReference>
<dbReference type="InterPro" id="IPR041588">
    <property type="entry name" value="Integrase_H2C2"/>
</dbReference>
<dbReference type="Gene3D" id="4.10.60.10">
    <property type="entry name" value="Zinc finger, CCHC-type"/>
    <property type="match status" value="1"/>
</dbReference>
<organism evidence="4 5">
    <name type="scientific">Haemonchus contortus</name>
    <name type="common">Barber pole worm</name>
    <dbReference type="NCBI Taxonomy" id="6289"/>
    <lineage>
        <taxon>Eukaryota</taxon>
        <taxon>Metazoa</taxon>
        <taxon>Ecdysozoa</taxon>
        <taxon>Nematoda</taxon>
        <taxon>Chromadorea</taxon>
        <taxon>Rhabditida</taxon>
        <taxon>Rhabditina</taxon>
        <taxon>Rhabditomorpha</taxon>
        <taxon>Strongyloidea</taxon>
        <taxon>Trichostrongylidae</taxon>
        <taxon>Haemonchus</taxon>
    </lineage>
</organism>
<dbReference type="SUPFAM" id="SSF56672">
    <property type="entry name" value="DNA/RNA polymerases"/>
    <property type="match status" value="1"/>
</dbReference>
<reference evidence="5" key="1">
    <citation type="submission" date="2020-12" db="UniProtKB">
        <authorList>
            <consortium name="WormBaseParasite"/>
        </authorList>
    </citation>
    <scope>IDENTIFICATION</scope>
    <source>
        <strain evidence="5">MHco3</strain>
    </source>
</reference>
<dbReference type="Pfam" id="PF05380">
    <property type="entry name" value="Peptidase_A17"/>
    <property type="match status" value="1"/>
</dbReference>
<feature type="region of interest" description="Disordered" evidence="1">
    <location>
        <begin position="408"/>
        <end position="465"/>
    </location>
</feature>
<proteinExistence type="predicted"/>
<dbReference type="PANTHER" id="PTHR47331:SF5">
    <property type="entry name" value="RIBONUCLEASE H"/>
    <property type="match status" value="1"/>
</dbReference>
<sequence>MSAIIRTQGSLLTKLVQSIEEWMKESEVFLRPPQDTDKKKTANKCRLAIRICDDHVALVESSLNKLAGSLENLEDRTDVDDAQFDKFMNRAHSIIMMLHGRKKDLLYTLNDLLESLEYDQEGQQETRPMNFLSVSKLPPIPIPTFSGKRWEWENFWALFKENVHEQDLTNLQKFNYLLSSLTGEAKQSISKFQVSADNYKQALEHLKKRYGQKDGIIRDLHMALKSCVARSPRTEDQRQLLEKVSAIAIQLKQKGEHIDTHLTIHTFLQKFHVRIQKAAMERRLQREATHGTAEPEWTLSQWLEAIEGVISQEEKLKEMLTDDLEKVETQQQPNRVRGRTQNSVCCENCRQKGHKWNVCPRLPTPSAKKNFLIETNRCLNCGSSMHRVSSCSSGYCRICQGKHHTAICTKSTPRSPQQQSDIPKKGTTPPEPMRPPQKHTQKEPPKQKPAKSSKQHSVVTGPDPAATMIEQGTIVLQTYRQPRGSDTTRNKVVLLVGSAQVLDAKNRLREAIVLLDTGSELSFICDKLADELDLPVVNNTTLTIGTFGSPKSYTRECEITTLRLCDIEGIQHELQLHRSQYITGTVEQADLNEEDLEFISNHGLTLSMPERLSSVQPQILLGCNYLWEFMLPLGKMTLPSGLQLIPTKFGYIVSGRQSLEAHTSTKTLVVCGTEEEKETWDRYWALEATGTDEFTGPEKSERQQINEKVLQDFRSTIQRRDDGYYVRLPWKSSCTTLPDNKSIALKRLYKVLETYLHDRDTLLQYDAIFKEQFEKGVIEKVPQEEPLEGTVVHYLPHQAVITPSKQTTKMRIVFDASAHYKDKPCLNDVLHQGPLLLPDMVSILLRFRAHNIAIISVVEKAFLQVRLQEEDRDATRCMWVRDISLPPTKENIVTYRFTRVTFGLNTSPFLLASTIAFHLDHMTSSSDMAKELKENLYVDNLIIGAENLEDALSKYYVAKDVFKGLNMNLREFWSNDSVFNYTIPCEDRSQTDNPKVLGLQWNPQHDKLIIKGALNPCGIVTRRTVSRQLASVYDPLGFLVPILLPAKVFLQSLWKDEYDWDTPLSPALKEQWIIISQGITTFYKELERQVIPCKGSSTMFVFADASHIAMAACAYLGSPSSIKLVMAKSKLPSLKTAITIPKLEMNALTLATRLVHFLHPCTHIYVYIYLRISTSGHTSLSPLVDIRKILLFTDSEIVLGWLRVPPDRKNIGVLVTNRLKEIKKIVTNLDTKGVTCLFGHVSTKDNPADCGRRGFTLATCEEHVWWEGPEMIHKDILQTSECMFQIPTQDGEEPDEVENPMVVATLFKERDQLDNLTTFDLSRFSTLHKAQRVAAYALRFIRRSLDRFKADRKEAIFNTIPALKVAASKHELSGLELREARKCIIRDHQHALVETNTIPLQKELNIQPDEDGILRCYGRLKHAAIPPSAQTPIFVAPKTALARIIIWEAHSQYHLGVAHTMSAVRERYWIPKLRQQVAQLLRKCFPC</sequence>
<dbReference type="Gene3D" id="3.10.10.10">
    <property type="entry name" value="HIV Type 1 Reverse Transcriptase, subunit A, domain 1"/>
    <property type="match status" value="1"/>
</dbReference>
<evidence type="ECO:0000313" key="4">
    <source>
        <dbReference type="Proteomes" id="UP000025227"/>
    </source>
</evidence>
<dbReference type="InterPro" id="IPR008042">
    <property type="entry name" value="Retrotrans_Pao"/>
</dbReference>
<dbReference type="InterPro" id="IPR043128">
    <property type="entry name" value="Rev_trsase/Diguanyl_cyclase"/>
</dbReference>
<name>A0A7I4YAB7_HAECO</name>
<evidence type="ECO:0000256" key="1">
    <source>
        <dbReference type="SAM" id="MobiDB-lite"/>
    </source>
</evidence>
<dbReference type="CDD" id="cd01644">
    <property type="entry name" value="RT_pepA17"/>
    <property type="match status" value="1"/>
</dbReference>
<dbReference type="InterPro" id="IPR008737">
    <property type="entry name" value="DUF1758"/>
</dbReference>
<dbReference type="Pfam" id="PF17921">
    <property type="entry name" value="Integrase_H2C2"/>
    <property type="match status" value="1"/>
</dbReference>